<organism evidence="1 2">
    <name type="scientific">Bacillus yapensis</name>
    <dbReference type="NCBI Taxonomy" id="2492960"/>
    <lineage>
        <taxon>Bacteria</taxon>
        <taxon>Bacillati</taxon>
        <taxon>Bacillota</taxon>
        <taxon>Bacilli</taxon>
        <taxon>Bacillales</taxon>
        <taxon>Bacillaceae</taxon>
        <taxon>Bacillus</taxon>
    </lineage>
</organism>
<accession>A0A3S0IL68</accession>
<gene>
    <name evidence="1" type="ORF">EKG37_21075</name>
</gene>
<dbReference type="AlphaFoldDB" id="A0A3S0IL68"/>
<evidence type="ECO:0000313" key="1">
    <source>
        <dbReference type="EMBL" id="RTR26566.1"/>
    </source>
</evidence>
<reference evidence="1 2" key="1">
    <citation type="submission" date="2018-12" db="EMBL/GenBank/DDBJ databases">
        <title>Bacillus yapensis draft genome sequence.</title>
        <authorList>
            <person name="Yu L."/>
            <person name="Xu X."/>
            <person name="Tang X."/>
        </authorList>
    </citation>
    <scope>NUCLEOTIDE SEQUENCE [LARGE SCALE GENOMIC DNA]</scope>
    <source>
        <strain evidence="1 2">XXST-01</strain>
    </source>
</reference>
<name>A0A3S0IL68_9BACI</name>
<evidence type="ECO:0000313" key="2">
    <source>
        <dbReference type="Proteomes" id="UP000271374"/>
    </source>
</evidence>
<keyword evidence="2" id="KW-1185">Reference proteome</keyword>
<dbReference type="Proteomes" id="UP000271374">
    <property type="component" value="Unassembled WGS sequence"/>
</dbReference>
<sequence>MYVKMITNRMAFITEVEKEEKNNKVMQLFVSNYPDFTGEVTIMKKDKETSTEKYERHYNYEVESGKYRKYRFSSPFSWKNSKGKLVN</sequence>
<protein>
    <submittedName>
        <fullName evidence="1">Uncharacterized protein</fullName>
    </submittedName>
</protein>
<dbReference type="EMBL" id="RXNT01000023">
    <property type="protein sequence ID" value="RTR26566.1"/>
    <property type="molecule type" value="Genomic_DNA"/>
</dbReference>
<dbReference type="OrthoDB" id="2990833at2"/>
<comment type="caution">
    <text evidence="1">The sequence shown here is derived from an EMBL/GenBank/DDBJ whole genome shotgun (WGS) entry which is preliminary data.</text>
</comment>
<proteinExistence type="predicted"/>